<dbReference type="AlphaFoldDB" id="A0A364K9Q6"/>
<dbReference type="EMBL" id="QJKK01000001">
    <property type="protein sequence ID" value="RAL27037.1"/>
    <property type="molecule type" value="Genomic_DNA"/>
</dbReference>
<dbReference type="RefSeq" id="WP_113657642.1">
    <property type="nucleotide sequence ID" value="NZ_KZ845663.1"/>
</dbReference>
<reference evidence="2 3" key="2">
    <citation type="submission" date="2018-06" db="EMBL/GenBank/DDBJ databases">
        <authorList>
            <person name="Zhirakovskaya E."/>
        </authorList>
    </citation>
    <scope>NUCLEOTIDE SEQUENCE [LARGE SCALE GENOMIC DNA]</scope>
    <source>
        <strain evidence="2 3">FBKL4.011</strain>
    </source>
</reference>
<dbReference type="OrthoDB" id="2189690at2"/>
<dbReference type="Gene3D" id="3.10.450.540">
    <property type="match status" value="2"/>
</dbReference>
<feature type="transmembrane region" description="Helical" evidence="1">
    <location>
        <begin position="12"/>
        <end position="31"/>
    </location>
</feature>
<accession>A0A364K9Q6</accession>
<dbReference type="CDD" id="cd16428">
    <property type="entry name" value="TcpC_C"/>
    <property type="match status" value="1"/>
</dbReference>
<dbReference type="CDD" id="cd16386">
    <property type="entry name" value="TcpC_N"/>
    <property type="match status" value="1"/>
</dbReference>
<comment type="caution">
    <text evidence="2">The sequence shown here is derived from an EMBL/GenBank/DDBJ whole genome shotgun (WGS) entry which is preliminary data.</text>
</comment>
<keyword evidence="1" id="KW-0472">Membrane</keyword>
<reference evidence="2 3" key="1">
    <citation type="submission" date="2018-06" db="EMBL/GenBank/DDBJ databases">
        <title>Thermoflavimicrobium daqus sp. nov., a thermophilic microbe isolated from Moutai-flavour Daqu.</title>
        <authorList>
            <person name="Wang X."/>
            <person name="Zhou H."/>
        </authorList>
    </citation>
    <scope>NUCLEOTIDE SEQUENCE [LARGE SCALE GENOMIC DNA]</scope>
    <source>
        <strain evidence="2 3">FBKL4.011</strain>
    </source>
</reference>
<keyword evidence="1" id="KW-1133">Transmembrane helix</keyword>
<proteinExistence type="predicted"/>
<dbReference type="InterPro" id="IPR024735">
    <property type="entry name" value="TcpC"/>
</dbReference>
<dbReference type="InterPro" id="IPR035628">
    <property type="entry name" value="TcpC_C"/>
</dbReference>
<sequence>MSTSVGQKIIRVLFWLLIIYIALSTSLVWAVQLGLIPQRIRTIEEPIKPNQAEAASLNFGETTFAEQFTKEYYTWQKEDDENRTKRLLPFITQNLKEAVQIDAKEMKYKEAKVYDVSTWNIQEREGEDGIKEITVFADQWLVGNQDTNDKRIFRYLVVPIKKAGNSYRVIDQPFEIPRPVAAQLSEKKEEPSKGQNIDDSTGKKVEEFLRDFWKSYTQDSNEQIGYMMKDQKPKIGYKDMFQFIELSNISTVKEKDNEYKTDFDVLLEDVQSGARVTYHYQFWLVQEKDRFYVLKMKQGEK</sequence>
<evidence type="ECO:0000313" key="2">
    <source>
        <dbReference type="EMBL" id="RAL27037.1"/>
    </source>
</evidence>
<dbReference type="Proteomes" id="UP000251213">
    <property type="component" value="Unassembled WGS sequence"/>
</dbReference>
<dbReference type="Pfam" id="PF12642">
    <property type="entry name" value="TpcC"/>
    <property type="match status" value="1"/>
</dbReference>
<name>A0A364K9Q6_9BACL</name>
<keyword evidence="3" id="KW-1185">Reference proteome</keyword>
<evidence type="ECO:0000256" key="1">
    <source>
        <dbReference type="SAM" id="Phobius"/>
    </source>
</evidence>
<protein>
    <recommendedName>
        <fullName evidence="4">Conjugal transfer protein</fullName>
    </recommendedName>
</protein>
<evidence type="ECO:0000313" key="3">
    <source>
        <dbReference type="Proteomes" id="UP000251213"/>
    </source>
</evidence>
<organism evidence="2 3">
    <name type="scientific">Thermoflavimicrobium daqui</name>
    <dbReference type="NCBI Taxonomy" id="2137476"/>
    <lineage>
        <taxon>Bacteria</taxon>
        <taxon>Bacillati</taxon>
        <taxon>Bacillota</taxon>
        <taxon>Bacilli</taxon>
        <taxon>Bacillales</taxon>
        <taxon>Thermoactinomycetaceae</taxon>
        <taxon>Thermoflavimicrobium</taxon>
    </lineage>
</organism>
<gene>
    <name evidence="2" type="ORF">DL897_03090</name>
</gene>
<evidence type="ECO:0008006" key="4">
    <source>
        <dbReference type="Google" id="ProtNLM"/>
    </source>
</evidence>
<keyword evidence="1" id="KW-0812">Transmembrane</keyword>